<gene>
    <name evidence="1" type="ORF">RE6C_02584</name>
</gene>
<protein>
    <submittedName>
        <fullName evidence="1">Signal peptide protein</fullName>
    </submittedName>
</protein>
<reference evidence="1" key="1">
    <citation type="submission" date="2012-11" db="EMBL/GenBank/DDBJ databases">
        <title>Permanent draft genomes of Rhodopirellula europaea strain SH398 and 6C.</title>
        <authorList>
            <person name="Richter M."/>
            <person name="Richter-Heitmann T."/>
            <person name="Frank C."/>
            <person name="Harder J."/>
            <person name="Glockner F.O."/>
        </authorList>
    </citation>
    <scope>NUCLEOTIDE SEQUENCE</scope>
    <source>
        <strain evidence="1">6C</strain>
    </source>
</reference>
<proteinExistence type="predicted"/>
<organism evidence="1 2">
    <name type="scientific">Rhodopirellula europaea 6C</name>
    <dbReference type="NCBI Taxonomy" id="1263867"/>
    <lineage>
        <taxon>Bacteria</taxon>
        <taxon>Pseudomonadati</taxon>
        <taxon>Planctomycetota</taxon>
        <taxon>Planctomycetia</taxon>
        <taxon>Pirellulales</taxon>
        <taxon>Pirellulaceae</taxon>
        <taxon>Rhodopirellula</taxon>
    </lineage>
</organism>
<dbReference type="AlphaFoldDB" id="M2B4H7"/>
<keyword evidence="2" id="KW-1185">Reference proteome</keyword>
<name>M2B4H7_9BACT</name>
<dbReference type="PATRIC" id="fig|1263867.3.peg.2761"/>
<reference evidence="1" key="2">
    <citation type="journal article" date="2013" name="Mar. Genomics">
        <title>Expression of sulfatases in Rhodopirellula baltica and the diversity of sulfatases in the genus Rhodopirellula.</title>
        <authorList>
            <person name="Wegner C.E."/>
            <person name="Richter-Heitmann T."/>
            <person name="Klindworth A."/>
            <person name="Klockow C."/>
            <person name="Richter M."/>
            <person name="Achstetter T."/>
            <person name="Glockner F.O."/>
            <person name="Harder J."/>
        </authorList>
    </citation>
    <scope>NUCLEOTIDE SEQUENCE [LARGE SCALE GENOMIC DNA]</scope>
    <source>
        <strain evidence="1">6C</strain>
    </source>
</reference>
<evidence type="ECO:0000313" key="1">
    <source>
        <dbReference type="EMBL" id="EMB16653.1"/>
    </source>
</evidence>
<comment type="caution">
    <text evidence="1">The sequence shown here is derived from an EMBL/GenBank/DDBJ whole genome shotgun (WGS) entry which is preliminary data.</text>
</comment>
<accession>M2B4H7</accession>
<dbReference type="Proteomes" id="UP000011529">
    <property type="component" value="Unassembled WGS sequence"/>
</dbReference>
<sequence length="155" mass="17279">MKRFRISTLLIFTALCAGAFVVLRPFDPPVRIYDPMDLERYHGYYRGAKIYEVSVVNAGGHAIWLPDNSEPFASSAIGGFVGGVKTDWVFVGAKDRGVKLVQPGEGLVYQICMSEAYTDFEVVIEVQDWRGRSKRIEDRVYVLKASEAGVSTASY</sequence>
<evidence type="ECO:0000313" key="2">
    <source>
        <dbReference type="Proteomes" id="UP000011529"/>
    </source>
</evidence>
<dbReference type="EMBL" id="ANMO01000118">
    <property type="protein sequence ID" value="EMB16653.1"/>
    <property type="molecule type" value="Genomic_DNA"/>
</dbReference>